<dbReference type="Proteomes" id="UP000533017">
    <property type="component" value="Unassembled WGS sequence"/>
</dbReference>
<dbReference type="Pfam" id="PF05977">
    <property type="entry name" value="MFS_3"/>
    <property type="match status" value="1"/>
</dbReference>
<evidence type="ECO:0000313" key="12">
    <source>
        <dbReference type="Proteomes" id="UP000199052"/>
    </source>
</evidence>
<dbReference type="SUPFAM" id="SSF103473">
    <property type="entry name" value="MFS general substrate transporter"/>
    <property type="match status" value="1"/>
</dbReference>
<evidence type="ECO:0000256" key="7">
    <source>
        <dbReference type="SAM" id="MobiDB-lite"/>
    </source>
</evidence>
<name>A0A1I3B6D1_9ACTN</name>
<accession>A0A1I3B6D1</accession>
<evidence type="ECO:0000256" key="6">
    <source>
        <dbReference type="ARBA" id="ARBA00023136"/>
    </source>
</evidence>
<feature type="compositionally biased region" description="Low complexity" evidence="7">
    <location>
        <begin position="534"/>
        <end position="550"/>
    </location>
</feature>
<protein>
    <submittedName>
        <fullName evidence="10">MFS family permease</fullName>
    </submittedName>
    <submittedName>
        <fullName evidence="11">Predicted arabinose efflux permease, MFS family</fullName>
    </submittedName>
</protein>
<dbReference type="InterPro" id="IPR010290">
    <property type="entry name" value="TM_effector"/>
</dbReference>
<feature type="domain" description="Major facilitator superfamily (MFS) profile" evidence="9">
    <location>
        <begin position="1"/>
        <end position="398"/>
    </location>
</feature>
<gene>
    <name evidence="10" type="ORF">FHR37_000118</name>
    <name evidence="11" type="ORF">SAMN05421678_12254</name>
</gene>
<evidence type="ECO:0000313" key="11">
    <source>
        <dbReference type="EMBL" id="SFH57646.1"/>
    </source>
</evidence>
<feature type="transmembrane region" description="Helical" evidence="8">
    <location>
        <begin position="164"/>
        <end position="189"/>
    </location>
</feature>
<evidence type="ECO:0000256" key="5">
    <source>
        <dbReference type="ARBA" id="ARBA00022989"/>
    </source>
</evidence>
<evidence type="ECO:0000256" key="8">
    <source>
        <dbReference type="SAM" id="Phobius"/>
    </source>
</evidence>
<dbReference type="OrthoDB" id="9775268at2"/>
<dbReference type="Proteomes" id="UP000199052">
    <property type="component" value="Unassembled WGS sequence"/>
</dbReference>
<dbReference type="AlphaFoldDB" id="A0A1I3B6D1"/>
<feature type="region of interest" description="Disordered" evidence="7">
    <location>
        <begin position="423"/>
        <end position="596"/>
    </location>
</feature>
<feature type="compositionally biased region" description="Basic and acidic residues" evidence="7">
    <location>
        <begin position="486"/>
        <end position="530"/>
    </location>
</feature>
<evidence type="ECO:0000259" key="9">
    <source>
        <dbReference type="PROSITE" id="PS50850"/>
    </source>
</evidence>
<evidence type="ECO:0000256" key="1">
    <source>
        <dbReference type="ARBA" id="ARBA00004651"/>
    </source>
</evidence>
<comment type="subcellular location">
    <subcellularLocation>
        <location evidence="1">Cell membrane</location>
        <topology evidence="1">Multi-pass membrane protein</topology>
    </subcellularLocation>
</comment>
<dbReference type="EMBL" id="JACBZA010000001">
    <property type="protein sequence ID" value="NYH81267.1"/>
    <property type="molecule type" value="Genomic_DNA"/>
</dbReference>
<dbReference type="InterPro" id="IPR020846">
    <property type="entry name" value="MFS_dom"/>
</dbReference>
<keyword evidence="13" id="KW-1185">Reference proteome</keyword>
<dbReference type="RefSeq" id="WP_092889441.1">
    <property type="nucleotide sequence ID" value="NZ_FOOI01000022.1"/>
</dbReference>
<feature type="transmembrane region" description="Helical" evidence="8">
    <location>
        <begin position="372"/>
        <end position="394"/>
    </location>
</feature>
<dbReference type="CDD" id="cd06173">
    <property type="entry name" value="MFS_MefA_like"/>
    <property type="match status" value="1"/>
</dbReference>
<feature type="transmembrane region" description="Helical" evidence="8">
    <location>
        <begin position="258"/>
        <end position="277"/>
    </location>
</feature>
<evidence type="ECO:0000256" key="3">
    <source>
        <dbReference type="ARBA" id="ARBA00022475"/>
    </source>
</evidence>
<dbReference type="STRING" id="504797.SAMN05421678_12254"/>
<feature type="transmembrane region" description="Helical" evidence="8">
    <location>
        <begin position="224"/>
        <end position="246"/>
    </location>
</feature>
<keyword evidence="5 8" id="KW-1133">Transmembrane helix</keyword>
<dbReference type="PROSITE" id="PS50850">
    <property type="entry name" value="MFS"/>
    <property type="match status" value="1"/>
</dbReference>
<evidence type="ECO:0000256" key="2">
    <source>
        <dbReference type="ARBA" id="ARBA00022448"/>
    </source>
</evidence>
<dbReference type="PANTHER" id="PTHR23513:SF11">
    <property type="entry name" value="STAPHYLOFERRIN A TRANSPORTER"/>
    <property type="match status" value="1"/>
</dbReference>
<evidence type="ECO:0000313" key="10">
    <source>
        <dbReference type="EMBL" id="NYH81267.1"/>
    </source>
</evidence>
<feature type="transmembrane region" description="Helical" evidence="8">
    <location>
        <begin position="48"/>
        <end position="71"/>
    </location>
</feature>
<feature type="transmembrane region" description="Helical" evidence="8">
    <location>
        <begin position="284"/>
        <end position="304"/>
    </location>
</feature>
<dbReference type="PANTHER" id="PTHR23513">
    <property type="entry name" value="INTEGRAL MEMBRANE EFFLUX PROTEIN-RELATED"/>
    <property type="match status" value="1"/>
</dbReference>
<evidence type="ECO:0000256" key="4">
    <source>
        <dbReference type="ARBA" id="ARBA00022692"/>
    </source>
</evidence>
<dbReference type="GO" id="GO:0022857">
    <property type="term" value="F:transmembrane transporter activity"/>
    <property type="evidence" value="ECO:0007669"/>
    <property type="project" value="InterPro"/>
</dbReference>
<dbReference type="InterPro" id="IPR036259">
    <property type="entry name" value="MFS_trans_sf"/>
</dbReference>
<dbReference type="GO" id="GO:0005886">
    <property type="term" value="C:plasma membrane"/>
    <property type="evidence" value="ECO:0007669"/>
    <property type="project" value="UniProtKB-SubCell"/>
</dbReference>
<evidence type="ECO:0000313" key="13">
    <source>
        <dbReference type="Proteomes" id="UP000533017"/>
    </source>
</evidence>
<organism evidence="11 12">
    <name type="scientific">Actinopolymorpha cephalotaxi</name>
    <dbReference type="NCBI Taxonomy" id="504797"/>
    <lineage>
        <taxon>Bacteria</taxon>
        <taxon>Bacillati</taxon>
        <taxon>Actinomycetota</taxon>
        <taxon>Actinomycetes</taxon>
        <taxon>Propionibacteriales</taxon>
        <taxon>Actinopolymorphaceae</taxon>
        <taxon>Actinopolymorpha</taxon>
    </lineage>
</organism>
<keyword evidence="4 8" id="KW-0812">Transmembrane</keyword>
<keyword evidence="6 8" id="KW-0472">Membrane</keyword>
<reference evidence="10 13" key="2">
    <citation type="submission" date="2020-07" db="EMBL/GenBank/DDBJ databases">
        <title>Sequencing the genomes of 1000 actinobacteria strains.</title>
        <authorList>
            <person name="Klenk H.-P."/>
        </authorList>
    </citation>
    <scope>NUCLEOTIDE SEQUENCE [LARGE SCALE GENOMIC DNA]</scope>
    <source>
        <strain evidence="10 13">DSM 45117</strain>
    </source>
</reference>
<feature type="transmembrane region" description="Helical" evidence="8">
    <location>
        <begin position="92"/>
        <end position="121"/>
    </location>
</feature>
<keyword evidence="2" id="KW-0813">Transport</keyword>
<dbReference type="Gene3D" id="1.20.1250.20">
    <property type="entry name" value="MFS general substrate transporter like domains"/>
    <property type="match status" value="1"/>
</dbReference>
<sequence length="596" mass="63332">MIETFRSLRNRNYRLYATGSAVSNTGTWLQRVAQDWLVLELTHNSGTALGITTGLQFLPFLLVAPFGGLIADRFSKRKVLQCTQVAMGVTAAALALLDLTGVVAVWHVYLIAFLFGVASAIDNPARQSFVVEMVGKEDLPNAVGLNSASFNGARVIGPALAGFLIVWVGTGWVILINAITYAATIVALARMRSSELHTAAPVPRKPGMLRDGVRYVRGRPDLMLVLWVVFFVGCFGLNFQMTSALMATEVFGKGAGEYGVLGSIVAVGAVIGALRAARTGKPRLRIVLVAAVIFGILEALNGLAPTYLTFALMLPFLGFAQLTMITAANAMMQLSVTPEMRGRVISLYSMVFIGSTPFGAPIVGWVGQSFGARWTLIGGGLISLFGTLGAALILTHRQGLVMRAHLRPRPHLHMWWTQDRPAATGAGLPTDAAGPEGAAEEEVVTQERPIDAEPAQTEPAQTAPVGNEPVRGEPVGVRTGSSAPDGPERLDGRADRDDPRHDGGTPDGGREAYHDGVRRYGHASGEDRRPTPVAPVAPARSAVRRTSAPAGERVPAWSSVATTRCSGPIPPAVRPGRTRVPARQARRGEAGRSAAR</sequence>
<keyword evidence="3" id="KW-1003">Cell membrane</keyword>
<proteinExistence type="predicted"/>
<feature type="transmembrane region" description="Helical" evidence="8">
    <location>
        <begin position="344"/>
        <end position="366"/>
    </location>
</feature>
<dbReference type="EMBL" id="FOOI01000022">
    <property type="protein sequence ID" value="SFH57646.1"/>
    <property type="molecule type" value="Genomic_DNA"/>
</dbReference>
<feature type="transmembrane region" description="Helical" evidence="8">
    <location>
        <begin position="310"/>
        <end position="332"/>
    </location>
</feature>
<reference evidence="11 12" key="1">
    <citation type="submission" date="2016-10" db="EMBL/GenBank/DDBJ databases">
        <authorList>
            <person name="de Groot N.N."/>
        </authorList>
    </citation>
    <scope>NUCLEOTIDE SEQUENCE [LARGE SCALE GENOMIC DNA]</scope>
    <source>
        <strain evidence="11 12">CPCC 202808</strain>
    </source>
</reference>